<proteinExistence type="predicted"/>
<dbReference type="Gene3D" id="1.20.1280.50">
    <property type="match status" value="1"/>
</dbReference>
<evidence type="ECO:0000256" key="1">
    <source>
        <dbReference type="PROSITE-ProRule" id="PRU00221"/>
    </source>
</evidence>
<dbReference type="OrthoDB" id="71437at2759"/>
<organism evidence="2">
    <name type="scientific">Lepeophtheirus salmonis</name>
    <name type="common">Salmon louse</name>
    <name type="synonym">Caligus salmonis</name>
    <dbReference type="NCBI Taxonomy" id="72036"/>
    <lineage>
        <taxon>Eukaryota</taxon>
        <taxon>Metazoa</taxon>
        <taxon>Ecdysozoa</taxon>
        <taxon>Arthropoda</taxon>
        <taxon>Crustacea</taxon>
        <taxon>Multicrustacea</taxon>
        <taxon>Hexanauplia</taxon>
        <taxon>Copepoda</taxon>
        <taxon>Siphonostomatoida</taxon>
        <taxon>Caligidae</taxon>
        <taxon>Lepeophtheirus</taxon>
    </lineage>
</organism>
<reference evidence="2" key="1">
    <citation type="submission" date="2014-05" db="EMBL/GenBank/DDBJ databases">
        <authorList>
            <person name="Chronopoulou M."/>
        </authorList>
    </citation>
    <scope>NUCLEOTIDE SEQUENCE</scope>
    <source>
        <tissue evidence="2">Whole organism</tissue>
    </source>
</reference>
<dbReference type="PANTHER" id="PTHR14604">
    <property type="entry name" value="WD40 REPEAT PF20"/>
    <property type="match status" value="1"/>
</dbReference>
<dbReference type="InterPro" id="IPR050995">
    <property type="entry name" value="WD-F-box_domain-protein"/>
</dbReference>
<feature type="repeat" description="WD" evidence="1">
    <location>
        <begin position="338"/>
        <end position="380"/>
    </location>
</feature>
<feature type="non-terminal residue" evidence="2">
    <location>
        <position position="478"/>
    </location>
</feature>
<name>A0A0K2UEY2_LEPSM</name>
<dbReference type="AlphaFoldDB" id="A0A0K2UEY2"/>
<dbReference type="InterPro" id="IPR036322">
    <property type="entry name" value="WD40_repeat_dom_sf"/>
</dbReference>
<dbReference type="PROSITE" id="PS50082">
    <property type="entry name" value="WD_REPEATS_2"/>
    <property type="match status" value="1"/>
</dbReference>
<dbReference type="EMBL" id="HACA01019126">
    <property type="protein sequence ID" value="CDW36487.1"/>
    <property type="molecule type" value="Transcribed_RNA"/>
</dbReference>
<dbReference type="SUPFAM" id="SSF50978">
    <property type="entry name" value="WD40 repeat-like"/>
    <property type="match status" value="1"/>
</dbReference>
<sequence>MSHRPNINLGRADRLMTWNPTMNIYKVNRFNLLTDMPSFKYSRTNNENRFDIIESLLDRNLIHVVENIFDRIDTESIIYSLVLVCKLWRDFLTFNYLKKWAEKNLQSNSSLKELARKERWSRYLLIDDKDDSDGSEIDEDNQDMYRKICSRIHQLQEIWRYREPKLRRLNCESFVLSCRLMGDKELLTGLNSGILQLWNMDWNAKVKEAVIHDKGIKCLDVSEKYIVSGSYDCTAKLFRRSDWAYLRVITVHTDSIWDLCIHQGKMLITAGLDGTIGIFNINPETEDVSVIKILQDHNDLVSAIDYNGEFLVSGYEDARILIRNFSMSCEDFGIIGRLEGHTGGITGLEINTADNTTFASSSYDGTVRLWSLRSDKNQNYPCLKVLTDPEHFVRCLKFHGNILTSGDFGGFVHCWNVEVGSSNVTIKNHRKFAAHKSHIVCIQFTAQKLVTGSRDKTVLIQDFWGKLLETEQIRRKKE</sequence>
<dbReference type="PANTHER" id="PTHR14604:SF4">
    <property type="entry name" value="F-BOX DOMAIN-CONTAINING PROTEIN"/>
    <property type="match status" value="1"/>
</dbReference>
<dbReference type="PROSITE" id="PS50294">
    <property type="entry name" value="WD_REPEATS_REGION"/>
    <property type="match status" value="1"/>
</dbReference>
<dbReference type="SMART" id="SM00320">
    <property type="entry name" value="WD40"/>
    <property type="match status" value="7"/>
</dbReference>
<protein>
    <submittedName>
        <fullName evidence="2">Fbox/WD repeatcontaining protein 1Alike [Bombyx mori]</fullName>
    </submittedName>
</protein>
<dbReference type="InterPro" id="IPR001680">
    <property type="entry name" value="WD40_rpt"/>
</dbReference>
<dbReference type="Gene3D" id="2.130.10.10">
    <property type="entry name" value="YVTN repeat-like/Quinoprotein amine dehydrogenase"/>
    <property type="match status" value="1"/>
</dbReference>
<keyword evidence="1" id="KW-0853">WD repeat</keyword>
<accession>A0A0K2UEY2</accession>
<dbReference type="Pfam" id="PF00400">
    <property type="entry name" value="WD40"/>
    <property type="match status" value="5"/>
</dbReference>
<evidence type="ECO:0000313" key="2">
    <source>
        <dbReference type="EMBL" id="CDW36487.1"/>
    </source>
</evidence>
<dbReference type="InterPro" id="IPR015943">
    <property type="entry name" value="WD40/YVTN_repeat-like_dom_sf"/>
</dbReference>